<dbReference type="InterPro" id="IPR012672">
    <property type="entry name" value="T3SS_YscX"/>
</dbReference>
<proteinExistence type="predicted"/>
<dbReference type="OrthoDB" id="6916027at2"/>
<dbReference type="RefSeq" id="WP_062714136.1">
    <property type="nucleotide sequence ID" value="NZ_CAWRCI010000060.1"/>
</dbReference>
<dbReference type="EMBL" id="FIZY01000060">
    <property type="protein sequence ID" value="CZF86317.1"/>
    <property type="molecule type" value="Genomic_DNA"/>
</dbReference>
<gene>
    <name evidence="1" type="primary">yscX</name>
    <name evidence="1" type="ORF">GMA8713_04351</name>
</gene>
<keyword evidence="2" id="KW-1185">Reference proteome</keyword>
<accession>A0A128FHP5</accession>
<organism evidence="1 2">
    <name type="scientific">Grimontia marina</name>
    <dbReference type="NCBI Taxonomy" id="646534"/>
    <lineage>
        <taxon>Bacteria</taxon>
        <taxon>Pseudomonadati</taxon>
        <taxon>Pseudomonadota</taxon>
        <taxon>Gammaproteobacteria</taxon>
        <taxon>Vibrionales</taxon>
        <taxon>Vibrionaceae</taxon>
        <taxon>Grimontia</taxon>
    </lineage>
</organism>
<dbReference type="Proteomes" id="UP000073601">
    <property type="component" value="Unassembled WGS sequence"/>
</dbReference>
<sequence length="125" mass="14407">MSRISTLNVGIEGFTHVSLEQVENDFPQRFQLLPDGQAIAAHLEKLYELRPSEQYLMSLAKPKLTHSELLRPDKYRQQFDTTQQRLQELAQKNGSHALTQALETLQSTQLDQRYLTMALNLLIQV</sequence>
<evidence type="ECO:0000313" key="2">
    <source>
        <dbReference type="Proteomes" id="UP000073601"/>
    </source>
</evidence>
<reference evidence="2" key="1">
    <citation type="submission" date="2016-02" db="EMBL/GenBank/DDBJ databases">
        <authorList>
            <person name="Rodrigo-Torres Lidia"/>
            <person name="Arahal R.David."/>
        </authorList>
    </citation>
    <scope>NUCLEOTIDE SEQUENCE [LARGE SCALE GENOMIC DNA]</scope>
    <source>
        <strain evidence="2">CECT 8713</strain>
    </source>
</reference>
<dbReference type="Pfam" id="PF09474">
    <property type="entry name" value="Type_III_YscX"/>
    <property type="match status" value="1"/>
</dbReference>
<dbReference type="AlphaFoldDB" id="A0A128FHP5"/>
<protein>
    <submittedName>
        <fullName evidence="1">Yop proteins translocation protein X</fullName>
    </submittedName>
</protein>
<dbReference type="NCBIfam" id="TIGR02502">
    <property type="entry name" value="type_III_YscX"/>
    <property type="match status" value="1"/>
</dbReference>
<evidence type="ECO:0000313" key="1">
    <source>
        <dbReference type="EMBL" id="CZF86317.1"/>
    </source>
</evidence>
<name>A0A128FHP5_9GAMM</name>